<proteinExistence type="predicted"/>
<accession>A0AAP0M6L1</accession>
<gene>
    <name evidence="2" type="ORF">WN944_013737</name>
</gene>
<protein>
    <submittedName>
        <fullName evidence="2">Uncharacterized protein</fullName>
    </submittedName>
</protein>
<evidence type="ECO:0000313" key="2">
    <source>
        <dbReference type="EMBL" id="KAK9198552.1"/>
    </source>
</evidence>
<dbReference type="Proteomes" id="UP001428341">
    <property type="component" value="Unassembled WGS sequence"/>
</dbReference>
<feature type="compositionally biased region" description="Basic and acidic residues" evidence="1">
    <location>
        <begin position="1"/>
        <end position="15"/>
    </location>
</feature>
<dbReference type="EMBL" id="JBCGBO010000005">
    <property type="protein sequence ID" value="KAK9198552.1"/>
    <property type="molecule type" value="Genomic_DNA"/>
</dbReference>
<keyword evidence="3" id="KW-1185">Reference proteome</keyword>
<reference evidence="2 3" key="1">
    <citation type="submission" date="2024-05" db="EMBL/GenBank/DDBJ databases">
        <title>Haplotype-resolved chromosome-level genome assembly of Huyou (Citrus changshanensis).</title>
        <authorList>
            <person name="Miao C."/>
            <person name="Chen W."/>
            <person name="Wu Y."/>
            <person name="Wang L."/>
            <person name="Zhao S."/>
            <person name="Grierson D."/>
            <person name="Xu C."/>
            <person name="Chen K."/>
        </authorList>
    </citation>
    <scope>NUCLEOTIDE SEQUENCE [LARGE SCALE GENOMIC DNA]</scope>
    <source>
        <strain evidence="2">01-14</strain>
        <tissue evidence="2">Leaf</tissue>
    </source>
</reference>
<name>A0AAP0M6L1_9ROSI</name>
<organism evidence="2 3">
    <name type="scientific">Citrus x changshan-huyou</name>
    <dbReference type="NCBI Taxonomy" id="2935761"/>
    <lineage>
        <taxon>Eukaryota</taxon>
        <taxon>Viridiplantae</taxon>
        <taxon>Streptophyta</taxon>
        <taxon>Embryophyta</taxon>
        <taxon>Tracheophyta</taxon>
        <taxon>Spermatophyta</taxon>
        <taxon>Magnoliopsida</taxon>
        <taxon>eudicotyledons</taxon>
        <taxon>Gunneridae</taxon>
        <taxon>Pentapetalae</taxon>
        <taxon>rosids</taxon>
        <taxon>malvids</taxon>
        <taxon>Sapindales</taxon>
        <taxon>Rutaceae</taxon>
        <taxon>Aurantioideae</taxon>
        <taxon>Citrus</taxon>
    </lineage>
</organism>
<comment type="caution">
    <text evidence="2">The sequence shown here is derived from an EMBL/GenBank/DDBJ whole genome shotgun (WGS) entry which is preliminary data.</text>
</comment>
<evidence type="ECO:0000256" key="1">
    <source>
        <dbReference type="SAM" id="MobiDB-lite"/>
    </source>
</evidence>
<sequence length="73" mass="8450">MVFAEPRGEPSRSELRAGGQKNQESRNFQGSAGEAKYRRLEVRWWDWGSREGDCYVETNKSNGQKALEERDLD</sequence>
<dbReference type="AlphaFoldDB" id="A0AAP0M6L1"/>
<feature type="compositionally biased region" description="Polar residues" evidence="1">
    <location>
        <begin position="20"/>
        <end position="30"/>
    </location>
</feature>
<evidence type="ECO:0000313" key="3">
    <source>
        <dbReference type="Proteomes" id="UP001428341"/>
    </source>
</evidence>
<feature type="region of interest" description="Disordered" evidence="1">
    <location>
        <begin position="1"/>
        <end position="32"/>
    </location>
</feature>